<evidence type="ECO:0000259" key="1">
    <source>
        <dbReference type="PROSITE" id="PS50113"/>
    </source>
</evidence>
<dbReference type="Gene3D" id="3.30.70.270">
    <property type="match status" value="1"/>
</dbReference>
<dbReference type="SMART" id="SM00086">
    <property type="entry name" value="PAC"/>
    <property type="match status" value="1"/>
</dbReference>
<protein>
    <submittedName>
        <fullName evidence="3">Diguanylate cyclase with PAS/PAC sensor</fullName>
    </submittedName>
</protein>
<proteinExistence type="predicted"/>
<dbReference type="InterPro" id="IPR000160">
    <property type="entry name" value="GGDEF_dom"/>
</dbReference>
<dbReference type="InterPro" id="IPR029787">
    <property type="entry name" value="Nucleotide_cyclase"/>
</dbReference>
<dbReference type="PANTHER" id="PTHR45138:SF9">
    <property type="entry name" value="DIGUANYLATE CYCLASE DGCM-RELATED"/>
    <property type="match status" value="1"/>
</dbReference>
<accession>A0A1Y5PH14</accession>
<dbReference type="GO" id="GO:0005886">
    <property type="term" value="C:plasma membrane"/>
    <property type="evidence" value="ECO:0007669"/>
    <property type="project" value="TreeGrafter"/>
</dbReference>
<dbReference type="SMART" id="SM00267">
    <property type="entry name" value="GGDEF"/>
    <property type="match status" value="1"/>
</dbReference>
<dbReference type="GO" id="GO:0052621">
    <property type="term" value="F:diguanylate cyclase activity"/>
    <property type="evidence" value="ECO:0007669"/>
    <property type="project" value="TreeGrafter"/>
</dbReference>
<dbReference type="InterPro" id="IPR050469">
    <property type="entry name" value="Diguanylate_Cyclase"/>
</dbReference>
<dbReference type="GO" id="GO:1902201">
    <property type="term" value="P:negative regulation of bacterial-type flagellum-dependent cell motility"/>
    <property type="evidence" value="ECO:0007669"/>
    <property type="project" value="TreeGrafter"/>
</dbReference>
<dbReference type="InterPro" id="IPR000700">
    <property type="entry name" value="PAS-assoc_C"/>
</dbReference>
<evidence type="ECO:0000259" key="2">
    <source>
        <dbReference type="PROSITE" id="PS50887"/>
    </source>
</evidence>
<organism evidence="3">
    <name type="scientific">uncultured Mycobacterium sp</name>
    <dbReference type="NCBI Taxonomy" id="171292"/>
    <lineage>
        <taxon>Bacteria</taxon>
        <taxon>Bacillati</taxon>
        <taxon>Actinomycetota</taxon>
        <taxon>Actinomycetes</taxon>
        <taxon>Mycobacteriales</taxon>
        <taxon>Mycobacteriaceae</taxon>
        <taxon>Mycobacterium</taxon>
        <taxon>environmental samples</taxon>
    </lineage>
</organism>
<dbReference type="PROSITE" id="PS50113">
    <property type="entry name" value="PAC"/>
    <property type="match status" value="1"/>
</dbReference>
<dbReference type="AlphaFoldDB" id="A0A1Y5PH14"/>
<dbReference type="Pfam" id="PF00990">
    <property type="entry name" value="GGDEF"/>
    <property type="match status" value="1"/>
</dbReference>
<dbReference type="InterPro" id="IPR000014">
    <property type="entry name" value="PAS"/>
</dbReference>
<dbReference type="SUPFAM" id="SSF55785">
    <property type="entry name" value="PYP-like sensor domain (PAS domain)"/>
    <property type="match status" value="1"/>
</dbReference>
<gene>
    <name evidence="3" type="ORF">MHPYR_50131</name>
</gene>
<dbReference type="NCBIfam" id="TIGR00229">
    <property type="entry name" value="sensory_box"/>
    <property type="match status" value="1"/>
</dbReference>
<dbReference type="NCBIfam" id="TIGR00254">
    <property type="entry name" value="GGDEF"/>
    <property type="match status" value="1"/>
</dbReference>
<feature type="domain" description="GGDEF" evidence="2">
    <location>
        <begin position="40"/>
        <end position="174"/>
    </location>
</feature>
<dbReference type="EMBL" id="FLQS01000045">
    <property type="protein sequence ID" value="SBS77964.1"/>
    <property type="molecule type" value="Genomic_DNA"/>
</dbReference>
<dbReference type="SUPFAM" id="SSF55073">
    <property type="entry name" value="Nucleotide cyclase"/>
    <property type="match status" value="1"/>
</dbReference>
<dbReference type="InterPro" id="IPR043128">
    <property type="entry name" value="Rev_trsase/Diguanyl_cyclase"/>
</dbReference>
<dbReference type="Gene3D" id="3.30.450.20">
    <property type="entry name" value="PAS domain"/>
    <property type="match status" value="1"/>
</dbReference>
<name>A0A1Y5PH14_9MYCO</name>
<reference evidence="3" key="1">
    <citation type="submission" date="2016-03" db="EMBL/GenBank/DDBJ databases">
        <authorList>
            <person name="Ploux O."/>
        </authorList>
    </citation>
    <scope>NUCLEOTIDE SEQUENCE</scope>
    <source>
        <strain evidence="3">UC10</strain>
    </source>
</reference>
<dbReference type="InterPro" id="IPR035965">
    <property type="entry name" value="PAS-like_dom_sf"/>
</dbReference>
<dbReference type="InterPro" id="IPR001610">
    <property type="entry name" value="PAC"/>
</dbReference>
<feature type="domain" description="PAC" evidence="1">
    <location>
        <begin position="1"/>
        <end position="51"/>
    </location>
</feature>
<dbReference type="CDD" id="cd01949">
    <property type="entry name" value="GGDEF"/>
    <property type="match status" value="1"/>
</dbReference>
<sequence>MEHKFFHKNGSKIAAEMQVIALLDEDGRVLEILGVTRDITERKVFEAELRRLAVTDPVTGVWNRRDQSGDRVLVENGRRLVAVCRDTDMVARWGGEEFVILLRDCTLQASVQIAENIRATIADTPFIDAGVVTVSIGVAEATRHDDLTSWVARADEALYEAKGSGRNTVRAGLAS</sequence>
<dbReference type="PROSITE" id="PS50887">
    <property type="entry name" value="GGDEF"/>
    <property type="match status" value="1"/>
</dbReference>
<dbReference type="GO" id="GO:0043709">
    <property type="term" value="P:cell adhesion involved in single-species biofilm formation"/>
    <property type="evidence" value="ECO:0007669"/>
    <property type="project" value="TreeGrafter"/>
</dbReference>
<evidence type="ECO:0000313" key="3">
    <source>
        <dbReference type="EMBL" id="SBS77964.1"/>
    </source>
</evidence>
<dbReference type="PANTHER" id="PTHR45138">
    <property type="entry name" value="REGULATORY COMPONENTS OF SENSORY TRANSDUCTION SYSTEM"/>
    <property type="match status" value="1"/>
</dbReference>